<protein>
    <submittedName>
        <fullName evidence="2">Uncharacterized protein</fullName>
    </submittedName>
</protein>
<proteinExistence type="predicted"/>
<dbReference type="EMBL" id="KZ679148">
    <property type="protein sequence ID" value="PTB71481.1"/>
    <property type="molecule type" value="Genomic_DNA"/>
</dbReference>
<organism evidence="2 3">
    <name type="scientific">Trichoderma longibrachiatum ATCC 18648</name>
    <dbReference type="NCBI Taxonomy" id="983965"/>
    <lineage>
        <taxon>Eukaryota</taxon>
        <taxon>Fungi</taxon>
        <taxon>Dikarya</taxon>
        <taxon>Ascomycota</taxon>
        <taxon>Pezizomycotina</taxon>
        <taxon>Sordariomycetes</taxon>
        <taxon>Hypocreomycetidae</taxon>
        <taxon>Hypocreales</taxon>
        <taxon>Hypocreaceae</taxon>
        <taxon>Trichoderma</taxon>
    </lineage>
</organism>
<gene>
    <name evidence="2" type="ORF">M440DRAFT_1406478</name>
</gene>
<feature type="compositionally biased region" description="Basic and acidic residues" evidence="1">
    <location>
        <begin position="297"/>
        <end position="319"/>
    </location>
</feature>
<evidence type="ECO:0000313" key="2">
    <source>
        <dbReference type="EMBL" id="PTB71481.1"/>
    </source>
</evidence>
<evidence type="ECO:0000313" key="3">
    <source>
        <dbReference type="Proteomes" id="UP000240760"/>
    </source>
</evidence>
<keyword evidence="3" id="KW-1185">Reference proteome</keyword>
<sequence>MALSPTTSQQHPTNDEACYPPCLYHTPEEKKLYKKLKDVYLENYTTWDAESREAWPYIVEHASLPKSTLGKITNHSITRNMLGTKVTWAHVVALRIIYKTQIFRSKKLMKLIRDKYPRSNLNIYVFHEDYKRPIKIDEEVKAEKEAQKGLVVASNACEPCQDGEGDPVAEALQLAPRRLEDALNGFLSEEEDVRPSTWIVAAPDFTCPEPTTAAENTQTKNHTMMKQQNEISANHQQRVACLASPQKRAHPEDTEGESDIDHSAARTLLSRKQRKEKPSTAANDGRTEPTSSGKGPQRHEEAKGSSSREDEDRDDKLERFVDALTGFGTSLSEHSKAVNRNSRLLERLTEQIRKRSSRRP</sequence>
<feature type="region of interest" description="Disordered" evidence="1">
    <location>
        <begin position="222"/>
        <end position="319"/>
    </location>
</feature>
<accession>A0A2T4BQ96</accession>
<dbReference type="Proteomes" id="UP000240760">
    <property type="component" value="Unassembled WGS sequence"/>
</dbReference>
<feature type="compositionally biased region" description="Polar residues" evidence="1">
    <location>
        <begin position="222"/>
        <end position="237"/>
    </location>
</feature>
<feature type="compositionally biased region" description="Basic and acidic residues" evidence="1">
    <location>
        <begin position="249"/>
        <end position="264"/>
    </location>
</feature>
<evidence type="ECO:0000256" key="1">
    <source>
        <dbReference type="SAM" id="MobiDB-lite"/>
    </source>
</evidence>
<reference evidence="2 3" key="1">
    <citation type="submission" date="2016-07" db="EMBL/GenBank/DDBJ databases">
        <title>Multiple horizontal gene transfer events from other fungi enriched the ability of initially mycotrophic Trichoderma (Ascomycota) to feed on dead plant biomass.</title>
        <authorList>
            <consortium name="DOE Joint Genome Institute"/>
            <person name="Aerts A."/>
            <person name="Atanasova L."/>
            <person name="Chenthamara K."/>
            <person name="Zhang J."/>
            <person name="Grujic M."/>
            <person name="Henrissat B."/>
            <person name="Kuo A."/>
            <person name="Salamov A."/>
            <person name="Lipzen A."/>
            <person name="Labutti K."/>
            <person name="Barry K."/>
            <person name="Miao Y."/>
            <person name="Rahimi M.J."/>
            <person name="Shen Q."/>
            <person name="Grigoriev I.V."/>
            <person name="Kubicek C.P."/>
            <person name="Druzhinina I.S."/>
        </authorList>
    </citation>
    <scope>NUCLEOTIDE SEQUENCE [LARGE SCALE GENOMIC DNA]</scope>
    <source>
        <strain evidence="2 3">ATCC 18648</strain>
    </source>
</reference>
<name>A0A2T4BQ96_TRILO</name>
<dbReference type="AlphaFoldDB" id="A0A2T4BQ96"/>
<dbReference type="OrthoDB" id="4928184at2759"/>